<reference evidence="1 2" key="1">
    <citation type="submission" date="2020-07" db="EMBL/GenBank/DDBJ databases">
        <title>Sequencing the genomes of 1000 actinobacteria strains.</title>
        <authorList>
            <person name="Klenk H.-P."/>
        </authorList>
    </citation>
    <scope>NUCLEOTIDE SEQUENCE [LARGE SCALE GENOMIC DNA]</scope>
    <source>
        <strain evidence="1 2">DSM 15131</strain>
    </source>
</reference>
<dbReference type="Gene3D" id="3.30.428.10">
    <property type="entry name" value="HIT-like"/>
    <property type="match status" value="1"/>
</dbReference>
<dbReference type="RefSeq" id="WP_179648108.1">
    <property type="nucleotide sequence ID" value="NZ_JACBZM010000001.1"/>
</dbReference>
<dbReference type="AlphaFoldDB" id="A0A7Z0CKI1"/>
<dbReference type="GO" id="GO:0016787">
    <property type="term" value="F:hydrolase activity"/>
    <property type="evidence" value="ECO:0007669"/>
    <property type="project" value="UniProtKB-KW"/>
</dbReference>
<proteinExistence type="predicted"/>
<dbReference type="InterPro" id="IPR036265">
    <property type="entry name" value="HIT-like_sf"/>
</dbReference>
<keyword evidence="1" id="KW-0378">Hydrolase</keyword>
<name>A0A7Z0CKI1_9ACTN</name>
<protein>
    <submittedName>
        <fullName evidence="1">Diadenosine tetraphosphate (Ap4A) HIT family hydrolase</fullName>
    </submittedName>
</protein>
<evidence type="ECO:0000313" key="1">
    <source>
        <dbReference type="EMBL" id="NYI44174.1"/>
    </source>
</evidence>
<dbReference type="EMBL" id="JACBZM010000001">
    <property type="protein sequence ID" value="NYI44174.1"/>
    <property type="molecule type" value="Genomic_DNA"/>
</dbReference>
<gene>
    <name evidence="1" type="ORF">BJ993_001254</name>
</gene>
<dbReference type="SUPFAM" id="SSF54197">
    <property type="entry name" value="HIT-like"/>
    <property type="match status" value="1"/>
</dbReference>
<accession>A0A7Z0CKI1</accession>
<comment type="caution">
    <text evidence="1">The sequence shown here is derived from an EMBL/GenBank/DDBJ whole genome shotgun (WGS) entry which is preliminary data.</text>
</comment>
<organism evidence="1 2">
    <name type="scientific">Nocardioides aromaticivorans</name>
    <dbReference type="NCBI Taxonomy" id="200618"/>
    <lineage>
        <taxon>Bacteria</taxon>
        <taxon>Bacillati</taxon>
        <taxon>Actinomycetota</taxon>
        <taxon>Actinomycetes</taxon>
        <taxon>Propionibacteriales</taxon>
        <taxon>Nocardioidaceae</taxon>
        <taxon>Nocardioides</taxon>
    </lineage>
</organism>
<sequence length="206" mass="22452">MAESAEQVHARVMAAADADGRMPLPSVAEWDIFPWEVVDGALAAKPLAAPAPEKPRMGEDGVDCTICTPEPAGLIWTNDRWRLKHLAERSGLPLVVMLEPWEHLDFDDLDDAMAAEYGRLAVRIARIVEGLPNIGRCHVMRVGDGAEHLHVWFMARTAGLPSVLGSFAVDWDDILPAGPEEPWREDLVALATALASYDGRAVGLDD</sequence>
<evidence type="ECO:0000313" key="2">
    <source>
        <dbReference type="Proteomes" id="UP000562045"/>
    </source>
</evidence>
<dbReference type="Proteomes" id="UP000562045">
    <property type="component" value="Unassembled WGS sequence"/>
</dbReference>